<dbReference type="AlphaFoldDB" id="A0A330LR66"/>
<name>A0A330LR66_9GAMM</name>
<gene>
    <name evidence="1" type="ORF">MORIYA_1870</name>
</gene>
<dbReference type="KEGG" id="mya:MORIYA_1870"/>
<accession>A0A330LR66</accession>
<dbReference type="Proteomes" id="UP000250163">
    <property type="component" value="Chromosome MORIYA"/>
</dbReference>
<protein>
    <submittedName>
        <fullName evidence="1">Uncharacterized protein</fullName>
    </submittedName>
</protein>
<dbReference type="EMBL" id="LS483250">
    <property type="protein sequence ID" value="SQD78348.1"/>
    <property type="molecule type" value="Genomic_DNA"/>
</dbReference>
<sequence length="55" mass="6170">MFLLFSLNIDNSFVDGLANVCIAGSFDSPSLLTLVNHNKQNQIIYYTTDSIKLFI</sequence>
<evidence type="ECO:0000313" key="2">
    <source>
        <dbReference type="Proteomes" id="UP000250163"/>
    </source>
</evidence>
<organism evidence="1 2">
    <name type="scientific">Moritella yayanosii</name>
    <dbReference type="NCBI Taxonomy" id="69539"/>
    <lineage>
        <taxon>Bacteria</taxon>
        <taxon>Pseudomonadati</taxon>
        <taxon>Pseudomonadota</taxon>
        <taxon>Gammaproteobacteria</taxon>
        <taxon>Alteromonadales</taxon>
        <taxon>Moritellaceae</taxon>
        <taxon>Moritella</taxon>
    </lineage>
</organism>
<keyword evidence="2" id="KW-1185">Reference proteome</keyword>
<reference evidence="2" key="1">
    <citation type="submission" date="2018-05" db="EMBL/GenBank/DDBJ databases">
        <authorList>
            <person name="Cea G.-C."/>
            <person name="William W."/>
        </authorList>
    </citation>
    <scope>NUCLEOTIDE SEQUENCE [LARGE SCALE GENOMIC DNA]</scope>
    <source>
        <strain evidence="2">DB21MT 5</strain>
    </source>
</reference>
<proteinExistence type="predicted"/>
<evidence type="ECO:0000313" key="1">
    <source>
        <dbReference type="EMBL" id="SQD78348.1"/>
    </source>
</evidence>